<feature type="non-terminal residue" evidence="5">
    <location>
        <position position="77"/>
    </location>
</feature>
<dbReference type="EMBL" id="SNRW01020088">
    <property type="protein sequence ID" value="KAA6365785.1"/>
    <property type="molecule type" value="Genomic_DNA"/>
</dbReference>
<feature type="domain" description="ALMS motif" evidence="4">
    <location>
        <begin position="30"/>
        <end position="74"/>
    </location>
</feature>
<name>A0A5J4U7W5_9EUKA</name>
<evidence type="ECO:0000313" key="5">
    <source>
        <dbReference type="EMBL" id="KAA6365785.1"/>
    </source>
</evidence>
<dbReference type="Proteomes" id="UP000324800">
    <property type="component" value="Unassembled WGS sequence"/>
</dbReference>
<keyword evidence="3" id="KW-0206">Cytoskeleton</keyword>
<dbReference type="Pfam" id="PF15309">
    <property type="entry name" value="ALMS_motif"/>
    <property type="match status" value="1"/>
</dbReference>
<accession>A0A5J4U7W5</accession>
<dbReference type="AlphaFoldDB" id="A0A5J4U7W5"/>
<evidence type="ECO:0000256" key="2">
    <source>
        <dbReference type="ARBA" id="ARBA00022490"/>
    </source>
</evidence>
<comment type="caution">
    <text evidence="5">The sequence shown here is derived from an EMBL/GenBank/DDBJ whole genome shotgun (WGS) entry which is preliminary data.</text>
</comment>
<comment type="subcellular location">
    <subcellularLocation>
        <location evidence="1">Cytoplasm</location>
        <location evidence="1">Cytoskeleton</location>
        <location evidence="1">Microtubule organizing center</location>
        <location evidence="1">Centrosome</location>
    </subcellularLocation>
</comment>
<gene>
    <name evidence="5" type="ORF">EZS28_038688</name>
</gene>
<evidence type="ECO:0000313" key="6">
    <source>
        <dbReference type="Proteomes" id="UP000324800"/>
    </source>
</evidence>
<reference evidence="5 6" key="1">
    <citation type="submission" date="2019-03" db="EMBL/GenBank/DDBJ databases">
        <title>Single cell metagenomics reveals metabolic interactions within the superorganism composed of flagellate Streblomastix strix and complex community of Bacteroidetes bacteria on its surface.</title>
        <authorList>
            <person name="Treitli S.C."/>
            <person name="Kolisko M."/>
            <person name="Husnik F."/>
            <person name="Keeling P."/>
            <person name="Hampl V."/>
        </authorList>
    </citation>
    <scope>NUCLEOTIDE SEQUENCE [LARGE SCALE GENOMIC DNA]</scope>
    <source>
        <strain evidence="5">ST1C</strain>
    </source>
</reference>
<evidence type="ECO:0000256" key="1">
    <source>
        <dbReference type="ARBA" id="ARBA00004300"/>
    </source>
</evidence>
<evidence type="ECO:0000256" key="3">
    <source>
        <dbReference type="ARBA" id="ARBA00023212"/>
    </source>
</evidence>
<organism evidence="5 6">
    <name type="scientific">Streblomastix strix</name>
    <dbReference type="NCBI Taxonomy" id="222440"/>
    <lineage>
        <taxon>Eukaryota</taxon>
        <taxon>Metamonada</taxon>
        <taxon>Preaxostyla</taxon>
        <taxon>Oxymonadida</taxon>
        <taxon>Streblomastigidae</taxon>
        <taxon>Streblomastix</taxon>
    </lineage>
</organism>
<proteinExistence type="predicted"/>
<dbReference type="GO" id="GO:0005813">
    <property type="term" value="C:centrosome"/>
    <property type="evidence" value="ECO:0007669"/>
    <property type="project" value="UniProtKB-SubCell"/>
</dbReference>
<evidence type="ECO:0000259" key="4">
    <source>
        <dbReference type="Pfam" id="PF15309"/>
    </source>
</evidence>
<dbReference type="InterPro" id="IPR029299">
    <property type="entry name" value="ALMS_motif"/>
</dbReference>
<sequence>MIQMKKKIIKRSLSPEQLDSLLLRLSRGERIILSPQSQIQLSKQKYENLPEVVERKKKEKKEKDLAEFRMNAKLIAE</sequence>
<protein>
    <recommendedName>
        <fullName evidence="4">ALMS motif domain-containing protein</fullName>
    </recommendedName>
</protein>
<keyword evidence="2" id="KW-0963">Cytoplasm</keyword>